<dbReference type="AlphaFoldDB" id="A0A837GAA4"/>
<gene>
    <name evidence="1" type="ORF">TW71_04660</name>
</gene>
<dbReference type="RefSeq" id="WP_045985112.1">
    <property type="nucleotide sequence ID" value="NZ_CP063052.1"/>
</dbReference>
<name>A0A837GAA4_9VIBR</name>
<protein>
    <submittedName>
        <fullName evidence="1">Tail protein</fullName>
    </submittedName>
</protein>
<organism evidence="1">
    <name type="scientific">Vibrio coralliilyticus</name>
    <dbReference type="NCBI Taxonomy" id="190893"/>
    <lineage>
        <taxon>Bacteria</taxon>
        <taxon>Pseudomonadati</taxon>
        <taxon>Pseudomonadota</taxon>
        <taxon>Gammaproteobacteria</taxon>
        <taxon>Vibrionales</taxon>
        <taxon>Vibrionaceae</taxon>
        <taxon>Vibrio</taxon>
    </lineage>
</organism>
<evidence type="ECO:0000313" key="1">
    <source>
        <dbReference type="EMBL" id="KJY77115.1"/>
    </source>
</evidence>
<reference evidence="1" key="1">
    <citation type="journal article" date="2015" name="BMC Genomics">
        <title>Genome mining reveals unlocked bioactive potential of marine Gram-negative bacteria.</title>
        <authorList>
            <person name="Machado H."/>
            <person name="Sonnenschein E.C."/>
            <person name="Melchiorsen J."/>
            <person name="Gram L."/>
        </authorList>
    </citation>
    <scope>NUCLEOTIDE SEQUENCE</scope>
    <source>
        <strain evidence="1">S2052</strain>
    </source>
</reference>
<proteinExistence type="predicted"/>
<dbReference type="InterPro" id="IPR019289">
    <property type="entry name" value="Phage_tail_E/E"/>
</dbReference>
<sequence length="95" mass="10848">MATPIKHSNEVKKVKLEVPHEKDGEMIEELEITKPHSGNLRGLNLIKVCEMDFETGQILVPRITCLNERDMLNFAPENWAPVLTEIASFFVNTEQ</sequence>
<comment type="caution">
    <text evidence="1">The sequence shown here is derived from an EMBL/GenBank/DDBJ whole genome shotgun (WGS) entry which is preliminary data.</text>
</comment>
<dbReference type="Pfam" id="PF10109">
    <property type="entry name" value="Phage_TAC_7"/>
    <property type="match status" value="1"/>
</dbReference>
<dbReference type="EMBL" id="JXXR01000002">
    <property type="protein sequence ID" value="KJY77115.1"/>
    <property type="molecule type" value="Genomic_DNA"/>
</dbReference>
<accession>A0A837GAA4</accession>